<gene>
    <name evidence="1" type="ORF">GCM10008088_22020</name>
</gene>
<accession>A0ABQ3BXN8</accession>
<comment type="caution">
    <text evidence="1">The sequence shown here is derived from an EMBL/GenBank/DDBJ whole genome shotgun (WGS) entry which is preliminary data.</text>
</comment>
<evidence type="ECO:0000313" key="1">
    <source>
        <dbReference type="EMBL" id="GGZ60124.1"/>
    </source>
</evidence>
<dbReference type="Proteomes" id="UP000615593">
    <property type="component" value="Unassembled WGS sequence"/>
</dbReference>
<keyword evidence="2" id="KW-1185">Reference proteome</keyword>
<evidence type="ECO:0008006" key="3">
    <source>
        <dbReference type="Google" id="ProtNLM"/>
    </source>
</evidence>
<proteinExistence type="predicted"/>
<dbReference type="InterPro" id="IPR046290">
    <property type="entry name" value="DUF6327"/>
</dbReference>
<dbReference type="GeneID" id="94369866"/>
<protein>
    <recommendedName>
        <fullName evidence="3">Glutaminyl-tRNA synthetase</fullName>
    </recommendedName>
</protein>
<sequence>MKIYESYEEINNDLKVLKLQNHIDKERIKLSVNNIKEDLSPISVATGIATKIAKRAFILKAVSKLIGIQKAKIVNK</sequence>
<name>A0ABQ3BXN8_9FLAO</name>
<organism evidence="1 2">
    <name type="scientific">Mesonia mobilis</name>
    <dbReference type="NCBI Taxonomy" id="369791"/>
    <lineage>
        <taxon>Bacteria</taxon>
        <taxon>Pseudomonadati</taxon>
        <taxon>Bacteroidota</taxon>
        <taxon>Flavobacteriia</taxon>
        <taxon>Flavobacteriales</taxon>
        <taxon>Flavobacteriaceae</taxon>
        <taxon>Mesonia</taxon>
    </lineage>
</organism>
<dbReference type="RefSeq" id="WP_027885256.1">
    <property type="nucleotide sequence ID" value="NZ_BMWY01000006.1"/>
</dbReference>
<dbReference type="EMBL" id="BMWY01000006">
    <property type="protein sequence ID" value="GGZ60124.1"/>
    <property type="molecule type" value="Genomic_DNA"/>
</dbReference>
<evidence type="ECO:0000313" key="2">
    <source>
        <dbReference type="Proteomes" id="UP000615593"/>
    </source>
</evidence>
<reference evidence="2" key="1">
    <citation type="journal article" date="2019" name="Int. J. Syst. Evol. Microbiol.">
        <title>The Global Catalogue of Microorganisms (GCM) 10K type strain sequencing project: providing services to taxonomists for standard genome sequencing and annotation.</title>
        <authorList>
            <consortium name="The Broad Institute Genomics Platform"/>
            <consortium name="The Broad Institute Genome Sequencing Center for Infectious Disease"/>
            <person name="Wu L."/>
            <person name="Ma J."/>
        </authorList>
    </citation>
    <scope>NUCLEOTIDE SEQUENCE [LARGE SCALE GENOMIC DNA]</scope>
    <source>
        <strain evidence="2">KCTC 12708</strain>
    </source>
</reference>
<dbReference type="Pfam" id="PF19852">
    <property type="entry name" value="DUF6327"/>
    <property type="match status" value="1"/>
</dbReference>